<protein>
    <submittedName>
        <fullName evidence="1">Uncharacterized protein</fullName>
    </submittedName>
</protein>
<name>A0A319EEW3_ASPSB</name>
<evidence type="ECO:0000313" key="1">
    <source>
        <dbReference type="EMBL" id="PYI02364.1"/>
    </source>
</evidence>
<gene>
    <name evidence="1" type="ORF">BO78DRAFT_223824</name>
</gene>
<accession>A0A319EEW3</accession>
<dbReference type="Proteomes" id="UP000248423">
    <property type="component" value="Unassembled WGS sequence"/>
</dbReference>
<dbReference type="AlphaFoldDB" id="A0A319EEW3"/>
<dbReference type="EMBL" id="KZ826396">
    <property type="protein sequence ID" value="PYI02364.1"/>
    <property type="molecule type" value="Genomic_DNA"/>
</dbReference>
<sequence>MVGGWQMLVVVEQHHRGWAARGPPDGGGSPVPELRRIINNHSKNNADGQPPRARVCPDQQWAGGSHWPVGCPDRRREAISAGWLVAGQLALGPSFTAPLLGRFAQTIDPATHGIDFSQLGAETRSGPLTKPFLRLGHLIGGTAAVRNASLAETIATLTRCTAPNPVRLLRMSRIDLEHPSRAGGCIVGCN</sequence>
<organism evidence="1 2">
    <name type="scientific">Aspergillus sclerotiicarbonarius (strain CBS 121057 / IBT 28362)</name>
    <dbReference type="NCBI Taxonomy" id="1448318"/>
    <lineage>
        <taxon>Eukaryota</taxon>
        <taxon>Fungi</taxon>
        <taxon>Dikarya</taxon>
        <taxon>Ascomycota</taxon>
        <taxon>Pezizomycotina</taxon>
        <taxon>Eurotiomycetes</taxon>
        <taxon>Eurotiomycetidae</taxon>
        <taxon>Eurotiales</taxon>
        <taxon>Aspergillaceae</taxon>
        <taxon>Aspergillus</taxon>
        <taxon>Aspergillus subgen. Circumdati</taxon>
    </lineage>
</organism>
<keyword evidence="2" id="KW-1185">Reference proteome</keyword>
<dbReference type="VEuPathDB" id="FungiDB:BO78DRAFT_223824"/>
<reference evidence="1 2" key="1">
    <citation type="submission" date="2018-02" db="EMBL/GenBank/DDBJ databases">
        <title>The genomes of Aspergillus section Nigri reveals drivers in fungal speciation.</title>
        <authorList>
            <consortium name="DOE Joint Genome Institute"/>
            <person name="Vesth T.C."/>
            <person name="Nybo J."/>
            <person name="Theobald S."/>
            <person name="Brandl J."/>
            <person name="Frisvad J.C."/>
            <person name="Nielsen K.F."/>
            <person name="Lyhne E.K."/>
            <person name="Kogle M.E."/>
            <person name="Kuo A."/>
            <person name="Riley R."/>
            <person name="Clum A."/>
            <person name="Nolan M."/>
            <person name="Lipzen A."/>
            <person name="Salamov A."/>
            <person name="Henrissat B."/>
            <person name="Wiebenga A."/>
            <person name="De vries R.P."/>
            <person name="Grigoriev I.V."/>
            <person name="Mortensen U.H."/>
            <person name="Andersen M.R."/>
            <person name="Baker S.E."/>
        </authorList>
    </citation>
    <scope>NUCLEOTIDE SEQUENCE [LARGE SCALE GENOMIC DNA]</scope>
    <source>
        <strain evidence="1 2">CBS 121057</strain>
    </source>
</reference>
<proteinExistence type="predicted"/>
<evidence type="ECO:0000313" key="2">
    <source>
        <dbReference type="Proteomes" id="UP000248423"/>
    </source>
</evidence>